<feature type="region of interest" description="Disordered" evidence="1">
    <location>
        <begin position="514"/>
        <end position="536"/>
    </location>
</feature>
<protein>
    <recommendedName>
        <fullName evidence="4">RNase H type-1 domain-containing protein</fullName>
    </recommendedName>
</protein>
<name>A0A8H3TP27_9TREE</name>
<keyword evidence="3" id="KW-1185">Reference proteome</keyword>
<evidence type="ECO:0000313" key="3">
    <source>
        <dbReference type="Proteomes" id="UP000620104"/>
    </source>
</evidence>
<feature type="region of interest" description="Disordered" evidence="1">
    <location>
        <begin position="1402"/>
        <end position="1423"/>
    </location>
</feature>
<feature type="region of interest" description="Disordered" evidence="1">
    <location>
        <begin position="385"/>
        <end position="437"/>
    </location>
</feature>
<dbReference type="EMBL" id="BLZA01000005">
    <property type="protein sequence ID" value="GHJ83925.1"/>
    <property type="molecule type" value="Genomic_DNA"/>
</dbReference>
<feature type="region of interest" description="Disordered" evidence="1">
    <location>
        <begin position="1689"/>
        <end position="1712"/>
    </location>
</feature>
<proteinExistence type="predicted"/>
<dbReference type="GO" id="GO:0003676">
    <property type="term" value="F:nucleic acid binding"/>
    <property type="evidence" value="ECO:0007669"/>
    <property type="project" value="InterPro"/>
</dbReference>
<dbReference type="InterPro" id="IPR012337">
    <property type="entry name" value="RNaseH-like_sf"/>
</dbReference>
<evidence type="ECO:0000313" key="2">
    <source>
        <dbReference type="EMBL" id="GHJ83925.1"/>
    </source>
</evidence>
<feature type="compositionally biased region" description="Basic residues" evidence="1">
    <location>
        <begin position="94"/>
        <end position="110"/>
    </location>
</feature>
<dbReference type="InterPro" id="IPR036397">
    <property type="entry name" value="RNaseH_sf"/>
</dbReference>
<feature type="compositionally biased region" description="Polar residues" evidence="1">
    <location>
        <begin position="514"/>
        <end position="528"/>
    </location>
</feature>
<dbReference type="Proteomes" id="UP000620104">
    <property type="component" value="Unassembled WGS sequence"/>
</dbReference>
<dbReference type="Gene3D" id="3.30.420.10">
    <property type="entry name" value="Ribonuclease H-like superfamily/Ribonuclease H"/>
    <property type="match status" value="1"/>
</dbReference>
<feature type="compositionally biased region" description="Polar residues" evidence="1">
    <location>
        <begin position="399"/>
        <end position="412"/>
    </location>
</feature>
<dbReference type="OrthoDB" id="2591568at2759"/>
<accession>A0A8H3TP27</accession>
<evidence type="ECO:0008006" key="4">
    <source>
        <dbReference type="Google" id="ProtNLM"/>
    </source>
</evidence>
<sequence length="2023" mass="222953">MSVSARTYSLHRIYAQRGPIRPIQSDTSSWRPERPARRWQSLAADTTDASSAVPMHIPAEADASIKIKRCSSASGDHSQIEGKIRLVEEAKATRPGKHSFKPSSKVKHSPSVKVESPKRSKYRKLEMSGNGKGGNAPVACTAAKSAPTSLSKGPGDAMHDNPSLPASTEASAPAELLTMSTWSDAGCPPLPRVIDGPVAEAELLDGHDNSRATWANTAGGSREGGKDAAAMSDAGKIRLYDIQQWKNRFPEGTSRDAVDPPIRAILACIGAGRSSRVFLFNQIVHDLSDIAQTSEAASRMIKVNSVWRKTFDLVLEHAKVLEKRTLTLESAIASAKSEKAKETATQRVGTHRTAMRRIQEFFLAYPGATGEHRMWKDTWRRISGETQEAQDATDPPTPRSSFLSDGINGNSKESSKRRTVAIPGEGKTTSSREDGAVPVLTRTQRRKVKRLSKEMDEFCNLDLGFSKEHVTQLELLRNQQGSLDPRFVATFLQDLVHHNQELIKKHTQSLLKLSTADRQTGDSVTSDSDPMERNPGRTSLQAFKRLNERIDAYSQTLMAGASCRLRHPTDATVIQNPNDIASKNERQAISESTSREMLSVHAESKLINLASWKTVQMPKEQSKEMGRLIPVYLAYLAVGVGDSGHYSTASRILWDCHNVKTKEEKDAKLRELIAVSIEFSIGKQSVLQKEMSRVETLLKQAKSKKERSALSKRISRLKNAISLTVRIRSKYAASPSDAQQDSAPSNDDLASAFQLSSGANIERGFTSQAQSDIGLKPNRPAVLKSSEDCSEVRASSIASMAVSETVELKSLGYKLNPEVLIGRGAKAASKADGNLSLFRTACVSHYAILKHKSRRPASIVTTLPAPPRSIGNSVSSVAQAEAPAIQGAAVKEGAVSHVVHNAGHSLVNHTQISPSTNSDSSARKSSVVNAVVFKAQQVFSKLSDIASLGKRPMPETEGLPAKKLLLPIFTTDTTKKTTIASLSQRLTSWPSSASITDWESTGFLNFGHWLAARMETLNEQEAAHVLRLLPSSDQVVLGQQGILSQWRDEIRKSFGDLSSYDGEINDKRIKVHLDEVVSTDDDISISSLSKWQILEARRLQKELQQGISVLEVFTMGSFGIDTMGRLHGLGEIVVESVRPIRDLCEMGPHVGSSSEAELAALLRALQMVRDAFAERGDSREFRQYRRLIFATGSIMSLRAVSGAGGHRQSERELKTSTRIAALCRAHATEILKRQQNIETETAQTEPLNSGFGHHNSDHKQQDLAWDLDESFPPQVRLCNWGLQALDTFNGVSESDWTTLQASVQRYTRALSSVDKTVNHDQRLHAELDLIRDFTDVWYRSAKGFKALSQEQSGGASSADDLDQLKKVFEVLEQLDTPTLDDQAISPEREILRAVIKDGLNEAEDTPDSVLGGNAKMNQNRQRDPREGLAALVDSTQRQPASADQTEFYVPFEPDAAKQTVSPEPATASSSPVRRRYVSEATGEWLRRQQLDQAVAKAHAEAQTKLREFQLREFRQSTDMSPSELQAAKAEYELAIDRHRRLASQLEKEDEVIIRHKPPKAAPVVIQSRRRAPPQLEVETVDIPEKPMQEEGIDTSYTAVAKVPPPQDGHMLSGEQFRHVEAEADRSWPAETHSTTVKPVKPLQKGWFASLFHIFSSSFAAVLPTSWKAGSSANQMTLPERAPPAVTQSLSNSNALESRSAIPSPKGSTPWTDRAKAASENLWQLMRSRRDRLATQAKAGVESTNWQSLGFANYGEWLATRLDRPISSREAAYITYLIDARRKSVFGERDSRDAWRTYIQSLDIDHATFANEIGDKRIRCHLVKLLPKRQGIIGATTDAQDTQRSAAQDIYERLLGLGDVMEVHTDASYLVEGTAASGSGGGIAIKTRPPIRESCQMGSIMLNSSEAEIGALYRGLQIVRNTLEKASKSVGDSPYRRVVFVTDSLNCLEAMTGFKVWSPHSKMTRMAALCRIEAYQILKANKNIEGIDFIWLPRMTAGNVIADYLAKLGRLSRFNFLDDDRGRL</sequence>
<gene>
    <name evidence="2" type="ORF">NliqN6_0327</name>
</gene>
<organism evidence="2 3">
    <name type="scientific">Naganishia liquefaciens</name>
    <dbReference type="NCBI Taxonomy" id="104408"/>
    <lineage>
        <taxon>Eukaryota</taxon>
        <taxon>Fungi</taxon>
        <taxon>Dikarya</taxon>
        <taxon>Basidiomycota</taxon>
        <taxon>Agaricomycotina</taxon>
        <taxon>Tremellomycetes</taxon>
        <taxon>Filobasidiales</taxon>
        <taxon>Filobasidiaceae</taxon>
        <taxon>Naganishia</taxon>
    </lineage>
</organism>
<evidence type="ECO:0000256" key="1">
    <source>
        <dbReference type="SAM" id="MobiDB-lite"/>
    </source>
</evidence>
<reference evidence="2" key="1">
    <citation type="submission" date="2020-07" db="EMBL/GenBank/DDBJ databases">
        <title>Draft Genome Sequence of a Deep-Sea Yeast, Naganishia (Cryptococcus) liquefaciens strain N6.</title>
        <authorList>
            <person name="Han Y.W."/>
            <person name="Kajitani R."/>
            <person name="Morimoto H."/>
            <person name="Parhat M."/>
            <person name="Tsubouchi H."/>
            <person name="Bakenova O."/>
            <person name="Ogata M."/>
            <person name="Argunhan B."/>
            <person name="Aoki R."/>
            <person name="Kajiwara S."/>
            <person name="Itoh T."/>
            <person name="Iwasaki H."/>
        </authorList>
    </citation>
    <scope>NUCLEOTIDE SEQUENCE</scope>
    <source>
        <strain evidence="2">N6</strain>
    </source>
</reference>
<comment type="caution">
    <text evidence="2">The sequence shown here is derived from an EMBL/GenBank/DDBJ whole genome shotgun (WGS) entry which is preliminary data.</text>
</comment>
<feature type="region of interest" description="Disordered" evidence="1">
    <location>
        <begin position="144"/>
        <end position="168"/>
    </location>
</feature>
<dbReference type="SUPFAM" id="SSF53098">
    <property type="entry name" value="Ribonuclease H-like"/>
    <property type="match status" value="1"/>
</dbReference>
<feature type="region of interest" description="Disordered" evidence="1">
    <location>
        <begin position="88"/>
        <end position="120"/>
    </location>
</feature>